<sequence length="230" mass="26245">MFSIRALYKLILCLLLFLVYVNGTSLKEESYTRIKEPVKLTIFIETLCPDSIKFVVNQLLPTWNALQGMISIDLNAYGNAKDSGIATGYGFTCQHGPEECFGNMVLECAKRYVNDVNSFLQFVACFMFGIQPHHQRGEACGQNCWREMGANTRVWSHHQRGQQLLHNAGIYQKSFHPISNSVPWIIINNSFTHQHLKDAQVNLFELLCSIYAQNGVRISECTKYGYKYTV</sequence>
<dbReference type="InterPro" id="IPR004911">
    <property type="entry name" value="Interferon-induced_GILT"/>
</dbReference>
<dbReference type="GO" id="GO:0016671">
    <property type="term" value="F:oxidoreductase activity, acting on a sulfur group of donors, disulfide as acceptor"/>
    <property type="evidence" value="ECO:0007669"/>
    <property type="project" value="InterPro"/>
</dbReference>
<protein>
    <recommendedName>
        <fullName evidence="9">Gamma-interferon-inducible lysosomal thiol reductase</fullName>
    </recommendedName>
</protein>
<comment type="similarity">
    <text evidence="2">Belongs to the GILT family.</text>
</comment>
<keyword evidence="8" id="KW-1185">Reference proteome</keyword>
<keyword evidence="4 6" id="KW-0732">Signal</keyword>
<evidence type="ECO:0000256" key="3">
    <source>
        <dbReference type="ARBA" id="ARBA00022525"/>
    </source>
</evidence>
<dbReference type="Proteomes" id="UP001381693">
    <property type="component" value="Unassembled WGS sequence"/>
</dbReference>
<evidence type="ECO:0000256" key="2">
    <source>
        <dbReference type="ARBA" id="ARBA00005679"/>
    </source>
</evidence>
<keyword evidence="3" id="KW-0964">Secreted</keyword>
<gene>
    <name evidence="7" type="ORF">SK128_005402</name>
</gene>
<keyword evidence="5" id="KW-0325">Glycoprotein</keyword>
<evidence type="ECO:0000313" key="7">
    <source>
        <dbReference type="EMBL" id="KAK7082347.1"/>
    </source>
</evidence>
<reference evidence="7 8" key="1">
    <citation type="submission" date="2023-11" db="EMBL/GenBank/DDBJ databases">
        <title>Halocaridina rubra genome assembly.</title>
        <authorList>
            <person name="Smith C."/>
        </authorList>
    </citation>
    <scope>NUCLEOTIDE SEQUENCE [LARGE SCALE GENOMIC DNA]</scope>
    <source>
        <strain evidence="7">EP-1</strain>
        <tissue evidence="7">Whole</tissue>
    </source>
</reference>
<proteinExistence type="inferred from homology"/>
<evidence type="ECO:0008006" key="9">
    <source>
        <dbReference type="Google" id="ProtNLM"/>
    </source>
</evidence>
<dbReference type="AlphaFoldDB" id="A0AAN8XDT0"/>
<dbReference type="GO" id="GO:0005576">
    <property type="term" value="C:extracellular region"/>
    <property type="evidence" value="ECO:0007669"/>
    <property type="project" value="UniProtKB-SubCell"/>
</dbReference>
<feature type="signal peptide" evidence="6">
    <location>
        <begin position="1"/>
        <end position="23"/>
    </location>
</feature>
<name>A0AAN8XDT0_HALRR</name>
<evidence type="ECO:0000313" key="8">
    <source>
        <dbReference type="Proteomes" id="UP001381693"/>
    </source>
</evidence>
<comment type="subcellular location">
    <subcellularLocation>
        <location evidence="1">Secreted</location>
    </subcellularLocation>
</comment>
<evidence type="ECO:0000256" key="1">
    <source>
        <dbReference type="ARBA" id="ARBA00004613"/>
    </source>
</evidence>
<dbReference type="PANTHER" id="PTHR13234">
    <property type="entry name" value="GAMMA-INTERFERON INDUCIBLE LYSOSOMAL THIOL REDUCTASE GILT"/>
    <property type="match status" value="1"/>
</dbReference>
<organism evidence="7 8">
    <name type="scientific">Halocaridina rubra</name>
    <name type="common">Hawaiian red shrimp</name>
    <dbReference type="NCBI Taxonomy" id="373956"/>
    <lineage>
        <taxon>Eukaryota</taxon>
        <taxon>Metazoa</taxon>
        <taxon>Ecdysozoa</taxon>
        <taxon>Arthropoda</taxon>
        <taxon>Crustacea</taxon>
        <taxon>Multicrustacea</taxon>
        <taxon>Malacostraca</taxon>
        <taxon>Eumalacostraca</taxon>
        <taxon>Eucarida</taxon>
        <taxon>Decapoda</taxon>
        <taxon>Pleocyemata</taxon>
        <taxon>Caridea</taxon>
        <taxon>Atyoidea</taxon>
        <taxon>Atyidae</taxon>
        <taxon>Halocaridina</taxon>
    </lineage>
</organism>
<dbReference type="PANTHER" id="PTHR13234:SF8">
    <property type="entry name" value="GAMMA-INTERFERON-INDUCIBLE LYSOSOMAL THIOL REDUCTASE"/>
    <property type="match status" value="1"/>
</dbReference>
<evidence type="ECO:0000256" key="6">
    <source>
        <dbReference type="SAM" id="SignalP"/>
    </source>
</evidence>
<dbReference type="Pfam" id="PF03227">
    <property type="entry name" value="GILT"/>
    <property type="match status" value="1"/>
</dbReference>
<evidence type="ECO:0000256" key="4">
    <source>
        <dbReference type="ARBA" id="ARBA00022729"/>
    </source>
</evidence>
<dbReference type="EMBL" id="JAXCGZ010004063">
    <property type="protein sequence ID" value="KAK7082347.1"/>
    <property type="molecule type" value="Genomic_DNA"/>
</dbReference>
<accession>A0AAN8XDT0</accession>
<evidence type="ECO:0000256" key="5">
    <source>
        <dbReference type="ARBA" id="ARBA00023180"/>
    </source>
</evidence>
<comment type="caution">
    <text evidence="7">The sequence shown here is derived from an EMBL/GenBank/DDBJ whole genome shotgun (WGS) entry which is preliminary data.</text>
</comment>
<feature type="chain" id="PRO_5042900045" description="Gamma-interferon-inducible lysosomal thiol reductase" evidence="6">
    <location>
        <begin position="24"/>
        <end position="230"/>
    </location>
</feature>